<dbReference type="AlphaFoldDB" id="A0A0G1FFC1"/>
<accession>A0A0G1FFC1</accession>
<protein>
    <recommendedName>
        <fullName evidence="3">Septum formation initiator</fullName>
    </recommendedName>
</protein>
<dbReference type="InterPro" id="IPR007060">
    <property type="entry name" value="FtsL/DivIC"/>
</dbReference>
<dbReference type="EMBL" id="LCFB01000006">
    <property type="protein sequence ID" value="KKS85553.1"/>
    <property type="molecule type" value="Genomic_DNA"/>
</dbReference>
<comment type="caution">
    <text evidence="1">The sequence shown here is derived from an EMBL/GenBank/DDBJ whole genome shotgun (WGS) entry which is preliminary data.</text>
</comment>
<name>A0A0G1FFC1_9BACT</name>
<evidence type="ECO:0008006" key="3">
    <source>
        <dbReference type="Google" id="ProtNLM"/>
    </source>
</evidence>
<dbReference type="Proteomes" id="UP000034543">
    <property type="component" value="Unassembled WGS sequence"/>
</dbReference>
<dbReference type="STRING" id="1618436.UV59_C0006G0009"/>
<evidence type="ECO:0000313" key="1">
    <source>
        <dbReference type="EMBL" id="KKS85553.1"/>
    </source>
</evidence>
<evidence type="ECO:0000313" key="2">
    <source>
        <dbReference type="Proteomes" id="UP000034543"/>
    </source>
</evidence>
<reference evidence="1 2" key="1">
    <citation type="journal article" date="2015" name="Nature">
        <title>rRNA introns, odd ribosomes, and small enigmatic genomes across a large radiation of phyla.</title>
        <authorList>
            <person name="Brown C.T."/>
            <person name="Hug L.A."/>
            <person name="Thomas B.C."/>
            <person name="Sharon I."/>
            <person name="Castelle C.J."/>
            <person name="Singh A."/>
            <person name="Wilkins M.J."/>
            <person name="Williams K.H."/>
            <person name="Banfield J.F."/>
        </authorList>
    </citation>
    <scope>NUCLEOTIDE SEQUENCE [LARGE SCALE GENOMIC DNA]</scope>
</reference>
<gene>
    <name evidence="1" type="ORF">UV59_C0006G0009</name>
</gene>
<sequence>MRNRLLMFGISLLCLIFIMSLVNSIRSLWEKGGIISQRQAVLTEKQGEFSELKEKLSYVQSPRFIEKEARDKLNLSRQGEIVVVVPETGTPQAIENQPRNELPNWQQWLKLFF</sequence>
<organism evidence="1 2">
    <name type="scientific">Candidatus Gottesmanbacteria bacterium GW2011_GWA1_43_11</name>
    <dbReference type="NCBI Taxonomy" id="1618436"/>
    <lineage>
        <taxon>Bacteria</taxon>
        <taxon>Candidatus Gottesmaniibacteriota</taxon>
    </lineage>
</organism>
<proteinExistence type="predicted"/>
<dbReference type="Pfam" id="PF04977">
    <property type="entry name" value="DivIC"/>
    <property type="match status" value="1"/>
</dbReference>